<reference evidence="9" key="1">
    <citation type="journal article" date="2019" name="Int. J. Syst. Evol. Microbiol.">
        <title>The Global Catalogue of Microorganisms (GCM) 10K type strain sequencing project: providing services to taxonomists for standard genome sequencing and annotation.</title>
        <authorList>
            <consortium name="The Broad Institute Genomics Platform"/>
            <consortium name="The Broad Institute Genome Sequencing Center for Infectious Disease"/>
            <person name="Wu L."/>
            <person name="Ma J."/>
        </authorList>
    </citation>
    <scope>NUCLEOTIDE SEQUENCE [LARGE SCALE GENOMIC DNA]</scope>
    <source>
        <strain evidence="9">JCM 16114</strain>
    </source>
</reference>
<keyword evidence="4" id="KW-0804">Transcription</keyword>
<keyword evidence="1 5" id="KW-0597">Phosphoprotein</keyword>
<dbReference type="SUPFAM" id="SSF52172">
    <property type="entry name" value="CheY-like"/>
    <property type="match status" value="1"/>
</dbReference>
<dbReference type="Pfam" id="PF00072">
    <property type="entry name" value="Response_reg"/>
    <property type="match status" value="1"/>
</dbReference>
<comment type="caution">
    <text evidence="8">The sequence shown here is derived from an EMBL/GenBank/DDBJ whole genome shotgun (WGS) entry which is preliminary data.</text>
</comment>
<protein>
    <submittedName>
        <fullName evidence="8">Response regulator transcription factor</fullName>
    </submittedName>
</protein>
<dbReference type="Gene3D" id="3.40.50.2300">
    <property type="match status" value="1"/>
</dbReference>
<dbReference type="CDD" id="cd06170">
    <property type="entry name" value="LuxR_C_like"/>
    <property type="match status" value="1"/>
</dbReference>
<dbReference type="PANTHER" id="PTHR43214">
    <property type="entry name" value="TWO-COMPONENT RESPONSE REGULATOR"/>
    <property type="match status" value="1"/>
</dbReference>
<feature type="domain" description="HTH luxR-type" evidence="6">
    <location>
        <begin position="160"/>
        <end position="225"/>
    </location>
</feature>
<evidence type="ECO:0000313" key="8">
    <source>
        <dbReference type="EMBL" id="GAA2207671.1"/>
    </source>
</evidence>
<evidence type="ECO:0000313" key="9">
    <source>
        <dbReference type="Proteomes" id="UP001499843"/>
    </source>
</evidence>
<dbReference type="PROSITE" id="PS50110">
    <property type="entry name" value="RESPONSE_REGULATORY"/>
    <property type="match status" value="1"/>
</dbReference>
<evidence type="ECO:0000256" key="3">
    <source>
        <dbReference type="ARBA" id="ARBA00023125"/>
    </source>
</evidence>
<feature type="modified residue" description="4-aspartylphosphate" evidence="5">
    <location>
        <position position="68"/>
    </location>
</feature>
<dbReference type="SMART" id="SM00448">
    <property type="entry name" value="REC"/>
    <property type="match status" value="1"/>
</dbReference>
<dbReference type="Proteomes" id="UP001499843">
    <property type="component" value="Unassembled WGS sequence"/>
</dbReference>
<accession>A0ABP5P7C1</accession>
<proteinExistence type="predicted"/>
<dbReference type="RefSeq" id="WP_344475096.1">
    <property type="nucleotide sequence ID" value="NZ_BAAAQX010000007.1"/>
</dbReference>
<dbReference type="InterPro" id="IPR039420">
    <property type="entry name" value="WalR-like"/>
</dbReference>
<organism evidence="8 9">
    <name type="scientific">Nonomuraea monospora</name>
    <dbReference type="NCBI Taxonomy" id="568818"/>
    <lineage>
        <taxon>Bacteria</taxon>
        <taxon>Bacillati</taxon>
        <taxon>Actinomycetota</taxon>
        <taxon>Actinomycetes</taxon>
        <taxon>Streptosporangiales</taxon>
        <taxon>Streptosporangiaceae</taxon>
        <taxon>Nonomuraea</taxon>
    </lineage>
</organism>
<evidence type="ECO:0000259" key="6">
    <source>
        <dbReference type="PROSITE" id="PS50043"/>
    </source>
</evidence>
<gene>
    <name evidence="8" type="ORF">GCM10009850_031290</name>
</gene>
<evidence type="ECO:0000259" key="7">
    <source>
        <dbReference type="PROSITE" id="PS50110"/>
    </source>
</evidence>
<dbReference type="InterPro" id="IPR011006">
    <property type="entry name" value="CheY-like_superfamily"/>
</dbReference>
<sequence>MPSPDLPLSDTPSPAIRVLLVDDHPMFRAGVRTSLETGTEITVVGEAGTAAEGVRLARELRPDVVLMDLRLPDRSGADATRDLLDGDDPGGNVLVVSMSEEDDSVVAALRAGARGYVVKGTGREELLRAVRTVAEGGAVFSPAVAARLAAYFSALRAAPAQAAFPALTPREVEILGLVAQGLQNREIARRLFLSDKTVRNYVSQLLAKLQVEDRNQAAVRARDAGLGT</sequence>
<dbReference type="PANTHER" id="PTHR43214:SF24">
    <property type="entry name" value="TRANSCRIPTIONAL REGULATORY PROTEIN NARL-RELATED"/>
    <property type="match status" value="1"/>
</dbReference>
<dbReference type="InterPro" id="IPR001789">
    <property type="entry name" value="Sig_transdc_resp-reg_receiver"/>
</dbReference>
<evidence type="ECO:0000256" key="4">
    <source>
        <dbReference type="ARBA" id="ARBA00023163"/>
    </source>
</evidence>
<keyword evidence="2" id="KW-0805">Transcription regulation</keyword>
<dbReference type="Pfam" id="PF00196">
    <property type="entry name" value="GerE"/>
    <property type="match status" value="1"/>
</dbReference>
<keyword evidence="9" id="KW-1185">Reference proteome</keyword>
<dbReference type="CDD" id="cd17535">
    <property type="entry name" value="REC_NarL-like"/>
    <property type="match status" value="1"/>
</dbReference>
<dbReference type="PRINTS" id="PR00038">
    <property type="entry name" value="HTHLUXR"/>
</dbReference>
<dbReference type="PROSITE" id="PS50043">
    <property type="entry name" value="HTH_LUXR_2"/>
    <property type="match status" value="1"/>
</dbReference>
<keyword evidence="3" id="KW-0238">DNA-binding</keyword>
<dbReference type="SMART" id="SM00421">
    <property type="entry name" value="HTH_LUXR"/>
    <property type="match status" value="1"/>
</dbReference>
<dbReference type="InterPro" id="IPR058245">
    <property type="entry name" value="NreC/VraR/RcsB-like_REC"/>
</dbReference>
<dbReference type="InterPro" id="IPR016032">
    <property type="entry name" value="Sig_transdc_resp-reg_C-effctor"/>
</dbReference>
<evidence type="ECO:0000256" key="2">
    <source>
        <dbReference type="ARBA" id="ARBA00023015"/>
    </source>
</evidence>
<dbReference type="InterPro" id="IPR000792">
    <property type="entry name" value="Tscrpt_reg_LuxR_C"/>
</dbReference>
<name>A0ABP5P7C1_9ACTN</name>
<dbReference type="EMBL" id="BAAAQX010000007">
    <property type="protein sequence ID" value="GAA2207671.1"/>
    <property type="molecule type" value="Genomic_DNA"/>
</dbReference>
<evidence type="ECO:0000256" key="5">
    <source>
        <dbReference type="PROSITE-ProRule" id="PRU00169"/>
    </source>
</evidence>
<feature type="domain" description="Response regulatory" evidence="7">
    <location>
        <begin position="17"/>
        <end position="134"/>
    </location>
</feature>
<evidence type="ECO:0000256" key="1">
    <source>
        <dbReference type="ARBA" id="ARBA00022553"/>
    </source>
</evidence>
<dbReference type="SUPFAM" id="SSF46894">
    <property type="entry name" value="C-terminal effector domain of the bipartite response regulators"/>
    <property type="match status" value="1"/>
</dbReference>